<dbReference type="AlphaFoldDB" id="A0A7H0VGP3"/>
<dbReference type="PROSITE" id="PS50110">
    <property type="entry name" value="RESPONSE_REGULATORY"/>
    <property type="match status" value="1"/>
</dbReference>
<keyword evidence="1" id="KW-0597">Phosphoprotein</keyword>
<dbReference type="EMBL" id="CP060139">
    <property type="protein sequence ID" value="QNR24891.1"/>
    <property type="molecule type" value="Genomic_DNA"/>
</dbReference>
<dbReference type="KEGG" id="chyd:H4K34_03350"/>
<dbReference type="Proteomes" id="UP000516305">
    <property type="component" value="Chromosome"/>
</dbReference>
<dbReference type="PANTHER" id="PTHR44520:SF2">
    <property type="entry name" value="RESPONSE REGULATOR RCP1"/>
    <property type="match status" value="1"/>
</dbReference>
<evidence type="ECO:0000259" key="2">
    <source>
        <dbReference type="PROSITE" id="PS50110"/>
    </source>
</evidence>
<protein>
    <submittedName>
        <fullName evidence="3">Response regulator</fullName>
    </submittedName>
</protein>
<name>A0A7H0VGP3_9FLAO</name>
<feature type="modified residue" description="4-aspartylphosphate" evidence="1">
    <location>
        <position position="63"/>
    </location>
</feature>
<dbReference type="GO" id="GO:0000160">
    <property type="term" value="P:phosphorelay signal transduction system"/>
    <property type="evidence" value="ECO:0007669"/>
    <property type="project" value="InterPro"/>
</dbReference>
<feature type="domain" description="Response regulatory" evidence="2">
    <location>
        <begin position="6"/>
        <end position="133"/>
    </location>
</feature>
<evidence type="ECO:0000313" key="3">
    <source>
        <dbReference type="EMBL" id="QNR24891.1"/>
    </source>
</evidence>
<dbReference type="InterPro" id="IPR001789">
    <property type="entry name" value="Sig_transdc_resp-reg_receiver"/>
</dbReference>
<dbReference type="RefSeq" id="WP_210759418.1">
    <property type="nucleotide sequence ID" value="NZ_CP060139.1"/>
</dbReference>
<reference evidence="3 4" key="1">
    <citation type="submission" date="2020-08" db="EMBL/GenBank/DDBJ databases">
        <title>Croceimicrobium hydrocarbonivorans gen. nov., sp. nov., a novel marine bacterium isolated from a bacterial consortium that degrades polyethylene terephthalate.</title>
        <authorList>
            <person name="Liu R."/>
        </authorList>
    </citation>
    <scope>NUCLEOTIDE SEQUENCE [LARGE SCALE GENOMIC DNA]</scope>
    <source>
        <strain evidence="3 4">A20-9</strain>
    </source>
</reference>
<sequence>MNKTNAVFIIDDDPIYQFSFGAILKLINPEVQTSIFSNGEEALDHCKSVVNTGKSCPKLIFLDLNMPVMDGWNFLDELVLFNKDVLNKTKVYIVSSSVHEEDTERAKNYPLIQGYLVKPVKRDVLQSILNEALSKAS</sequence>
<dbReference type="InterPro" id="IPR052893">
    <property type="entry name" value="TCS_response_regulator"/>
</dbReference>
<dbReference type="CDD" id="cd17546">
    <property type="entry name" value="REC_hyHK_CKI1_RcsC-like"/>
    <property type="match status" value="1"/>
</dbReference>
<proteinExistence type="predicted"/>
<dbReference type="InterPro" id="IPR011006">
    <property type="entry name" value="CheY-like_superfamily"/>
</dbReference>
<evidence type="ECO:0000313" key="4">
    <source>
        <dbReference type="Proteomes" id="UP000516305"/>
    </source>
</evidence>
<dbReference type="Pfam" id="PF00072">
    <property type="entry name" value="Response_reg"/>
    <property type="match status" value="1"/>
</dbReference>
<dbReference type="PANTHER" id="PTHR44520">
    <property type="entry name" value="RESPONSE REGULATOR RCP1-RELATED"/>
    <property type="match status" value="1"/>
</dbReference>
<dbReference type="Gene3D" id="3.40.50.2300">
    <property type="match status" value="1"/>
</dbReference>
<evidence type="ECO:0000256" key="1">
    <source>
        <dbReference type="PROSITE-ProRule" id="PRU00169"/>
    </source>
</evidence>
<gene>
    <name evidence="3" type="ORF">H4K34_03350</name>
</gene>
<keyword evidence="4" id="KW-1185">Reference proteome</keyword>
<dbReference type="SMART" id="SM00448">
    <property type="entry name" value="REC"/>
    <property type="match status" value="1"/>
</dbReference>
<dbReference type="SUPFAM" id="SSF52172">
    <property type="entry name" value="CheY-like"/>
    <property type="match status" value="1"/>
</dbReference>
<accession>A0A7H0VGP3</accession>
<organism evidence="3 4">
    <name type="scientific">Croceimicrobium hydrocarbonivorans</name>
    <dbReference type="NCBI Taxonomy" id="2761580"/>
    <lineage>
        <taxon>Bacteria</taxon>
        <taxon>Pseudomonadati</taxon>
        <taxon>Bacteroidota</taxon>
        <taxon>Flavobacteriia</taxon>
        <taxon>Flavobacteriales</taxon>
        <taxon>Owenweeksiaceae</taxon>
        <taxon>Croceimicrobium</taxon>
    </lineage>
</organism>